<dbReference type="OrthoDB" id="5541786at2759"/>
<dbReference type="InterPro" id="IPR045888">
    <property type="entry name" value="Erv"/>
</dbReference>
<keyword evidence="9" id="KW-1185">Reference proteome</keyword>
<comment type="subcellular location">
    <subcellularLocation>
        <location evidence="5">Endoplasmic reticulum membrane</location>
        <topology evidence="5">Multi-pass membrane protein</topology>
    </subcellularLocation>
    <subcellularLocation>
        <location evidence="5">Endoplasmic reticulum-Golgi intermediate compartment membrane</location>
        <topology evidence="5">Multi-pass membrane protein</topology>
    </subcellularLocation>
    <subcellularLocation>
        <location evidence="5">Golgi apparatus membrane</location>
        <topology evidence="5">Multi-pass membrane protein</topology>
    </subcellularLocation>
    <subcellularLocation>
        <location evidence="1">Membrane</location>
    </subcellularLocation>
</comment>
<evidence type="ECO:0000259" key="7">
    <source>
        <dbReference type="Pfam" id="PF13850"/>
    </source>
</evidence>
<keyword evidence="5" id="KW-0256">Endoplasmic reticulum</keyword>
<name>A0A8H3FG11_9LECA</name>
<evidence type="ECO:0000256" key="2">
    <source>
        <dbReference type="ARBA" id="ARBA00022692"/>
    </source>
</evidence>
<keyword evidence="4 5" id="KW-0472">Membrane</keyword>
<dbReference type="GO" id="GO:0005789">
    <property type="term" value="C:endoplasmic reticulum membrane"/>
    <property type="evidence" value="ECO:0007669"/>
    <property type="project" value="UniProtKB-SubCell"/>
</dbReference>
<reference evidence="8" key="1">
    <citation type="submission" date="2021-03" db="EMBL/GenBank/DDBJ databases">
        <authorList>
            <person name="Tagirdzhanova G."/>
        </authorList>
    </citation>
    <scope>NUCLEOTIDE SEQUENCE</scope>
</reference>
<dbReference type="InterPro" id="IPR012936">
    <property type="entry name" value="Erv_C"/>
</dbReference>
<feature type="domain" description="Endoplasmic reticulum vesicle transporter N-terminal" evidence="7">
    <location>
        <begin position="22"/>
        <end position="110"/>
    </location>
</feature>
<comment type="similarity">
    <text evidence="5">Belongs to the ERGIC family.</text>
</comment>
<comment type="function">
    <text evidence="5">Plays a role in transport between endoplasmic reticulum and Golgi.</text>
</comment>
<evidence type="ECO:0000313" key="8">
    <source>
        <dbReference type="EMBL" id="CAF9924552.1"/>
    </source>
</evidence>
<dbReference type="GO" id="GO:0000139">
    <property type="term" value="C:Golgi membrane"/>
    <property type="evidence" value="ECO:0007669"/>
    <property type="project" value="UniProtKB-SubCell"/>
</dbReference>
<sequence>MNGFASHDLDESAFGEKSGGGLRTFDAFPKTKSTYTRRTTGGGFATLTLAALSCFLTMNEFKGWYRGQESQQFSVEKGVSHTMQVNIDAVVAMRCADLHINVQDASGDRILAGELLTKEPTSWALWVNPAKIHHQSNKKDRKSREATESEDTHVGHVIGEVRKSSRKFPKSPAMRRGVIPDACRIYGSLEGNKVQGDFHITARGHGYKEFGEHLAHDAFNFTHLISELSFGPLYPSLLNPLDHTLARTKEHFNRFQYYLSIVPTVYTRSRNPTLPSSSDPQAQIAARSRNTIFTNQYAVTQSSAEVPENQIPGIFFKYDIEPILLMVSETRDDLLYLVVRIVNIISGIMVGGGWIYQLWGWGKENFATDGARRRANFGDGMLNGRKEEIYEGRYD</sequence>
<evidence type="ECO:0000256" key="4">
    <source>
        <dbReference type="ARBA" id="ARBA00023136"/>
    </source>
</evidence>
<evidence type="ECO:0000259" key="6">
    <source>
        <dbReference type="Pfam" id="PF07970"/>
    </source>
</evidence>
<dbReference type="Pfam" id="PF07970">
    <property type="entry name" value="COPIIcoated_ERV"/>
    <property type="match status" value="1"/>
</dbReference>
<keyword evidence="5" id="KW-0813">Transport</keyword>
<evidence type="ECO:0000313" key="9">
    <source>
        <dbReference type="Proteomes" id="UP000664169"/>
    </source>
</evidence>
<feature type="domain" description="Endoplasmic reticulum vesicle transporter C-terminal" evidence="6">
    <location>
        <begin position="181"/>
        <end position="351"/>
    </location>
</feature>
<keyword evidence="3 5" id="KW-1133">Transmembrane helix</keyword>
<evidence type="ECO:0000256" key="5">
    <source>
        <dbReference type="RuleBase" id="RU369013"/>
    </source>
</evidence>
<dbReference type="PANTHER" id="PTHR10984:SF81">
    <property type="entry name" value="ER-DERIVED VESICLES PROTEIN ERV41"/>
    <property type="match status" value="1"/>
</dbReference>
<dbReference type="Proteomes" id="UP000664169">
    <property type="component" value="Unassembled WGS sequence"/>
</dbReference>
<dbReference type="EMBL" id="CAJPDQ010000021">
    <property type="protein sequence ID" value="CAF9924552.1"/>
    <property type="molecule type" value="Genomic_DNA"/>
</dbReference>
<keyword evidence="5" id="KW-0333">Golgi apparatus</keyword>
<dbReference type="GO" id="GO:0030134">
    <property type="term" value="C:COPII-coated ER to Golgi transport vesicle"/>
    <property type="evidence" value="ECO:0007669"/>
    <property type="project" value="TreeGrafter"/>
</dbReference>
<evidence type="ECO:0000256" key="3">
    <source>
        <dbReference type="ARBA" id="ARBA00022989"/>
    </source>
</evidence>
<proteinExistence type="inferred from homology"/>
<organism evidence="8 9">
    <name type="scientific">Gomphillus americanus</name>
    <dbReference type="NCBI Taxonomy" id="1940652"/>
    <lineage>
        <taxon>Eukaryota</taxon>
        <taxon>Fungi</taxon>
        <taxon>Dikarya</taxon>
        <taxon>Ascomycota</taxon>
        <taxon>Pezizomycotina</taxon>
        <taxon>Lecanoromycetes</taxon>
        <taxon>OSLEUM clade</taxon>
        <taxon>Ostropomycetidae</taxon>
        <taxon>Ostropales</taxon>
        <taxon>Graphidaceae</taxon>
        <taxon>Gomphilloideae</taxon>
        <taxon>Gomphillus</taxon>
    </lineage>
</organism>
<comment type="caution">
    <text evidence="8">The sequence shown here is derived from an EMBL/GenBank/DDBJ whole genome shotgun (WGS) entry which is preliminary data.</text>
</comment>
<dbReference type="GO" id="GO:0006888">
    <property type="term" value="P:endoplasmic reticulum to Golgi vesicle-mediated transport"/>
    <property type="evidence" value="ECO:0007669"/>
    <property type="project" value="UniProtKB-UniRule"/>
</dbReference>
<dbReference type="GO" id="GO:0033116">
    <property type="term" value="C:endoplasmic reticulum-Golgi intermediate compartment membrane"/>
    <property type="evidence" value="ECO:0007669"/>
    <property type="project" value="UniProtKB-SubCell"/>
</dbReference>
<dbReference type="InterPro" id="IPR039542">
    <property type="entry name" value="Erv_N"/>
</dbReference>
<feature type="transmembrane region" description="Helical" evidence="5">
    <location>
        <begin position="334"/>
        <end position="356"/>
    </location>
</feature>
<dbReference type="Pfam" id="PF13850">
    <property type="entry name" value="ERGIC_N"/>
    <property type="match status" value="1"/>
</dbReference>
<dbReference type="PANTHER" id="PTHR10984">
    <property type="entry name" value="ENDOPLASMIC RETICULUM-GOLGI INTERMEDIATE COMPARTMENT PROTEIN"/>
    <property type="match status" value="1"/>
</dbReference>
<keyword evidence="2 5" id="KW-0812">Transmembrane</keyword>
<gene>
    <name evidence="8" type="ORF">GOMPHAMPRED_003672</name>
</gene>
<evidence type="ECO:0000256" key="1">
    <source>
        <dbReference type="ARBA" id="ARBA00004370"/>
    </source>
</evidence>
<protein>
    <recommendedName>
        <fullName evidence="5">Endoplasmic reticulum-Golgi intermediate compartment protein</fullName>
    </recommendedName>
</protein>
<accession>A0A8H3FG11</accession>
<dbReference type="AlphaFoldDB" id="A0A8H3FG11"/>
<keyword evidence="5" id="KW-0931">ER-Golgi transport</keyword>
<dbReference type="GO" id="GO:0006890">
    <property type="term" value="P:retrograde vesicle-mediated transport, Golgi to endoplasmic reticulum"/>
    <property type="evidence" value="ECO:0007669"/>
    <property type="project" value="TreeGrafter"/>
</dbReference>
<feature type="transmembrane region" description="Helical" evidence="5">
    <location>
        <begin position="39"/>
        <end position="58"/>
    </location>
</feature>